<feature type="transmembrane region" description="Helical" evidence="1">
    <location>
        <begin position="78"/>
        <end position="98"/>
    </location>
</feature>
<organism evidence="2 3">
    <name type="scientific">Methanothermobacter tenebrarum</name>
    <dbReference type="NCBI Taxonomy" id="680118"/>
    <lineage>
        <taxon>Archaea</taxon>
        <taxon>Methanobacteriati</taxon>
        <taxon>Methanobacteriota</taxon>
        <taxon>Methanomada group</taxon>
        <taxon>Methanobacteria</taxon>
        <taxon>Methanobacteriales</taxon>
        <taxon>Methanobacteriaceae</taxon>
        <taxon>Methanothermobacter</taxon>
    </lineage>
</organism>
<evidence type="ECO:0000256" key="1">
    <source>
        <dbReference type="SAM" id="Phobius"/>
    </source>
</evidence>
<dbReference type="Pfam" id="PF03729">
    <property type="entry name" value="DUF308"/>
    <property type="match status" value="1"/>
</dbReference>
<accession>A0ABM7YCY1</accession>
<reference evidence="2 3" key="1">
    <citation type="submission" date="2022-04" db="EMBL/GenBank/DDBJ databases">
        <title>Complete genome of Methanothermobacter tenebrarum strain RMAS.</title>
        <authorList>
            <person name="Nakamura K."/>
            <person name="Oshima K."/>
            <person name="Hattori M."/>
            <person name="Kamagata Y."/>
            <person name="Takamizawa K."/>
        </authorList>
    </citation>
    <scope>NUCLEOTIDE SEQUENCE [LARGE SCALE GENOMIC DNA]</scope>
    <source>
        <strain evidence="2 3">RMAS</strain>
    </source>
</reference>
<evidence type="ECO:0000313" key="3">
    <source>
        <dbReference type="Proteomes" id="UP000831817"/>
    </source>
</evidence>
<keyword evidence="1" id="KW-1133">Transmembrane helix</keyword>
<gene>
    <name evidence="2" type="ORF">MTTB_05700</name>
</gene>
<feature type="transmembrane region" description="Helical" evidence="1">
    <location>
        <begin position="49"/>
        <end position="72"/>
    </location>
</feature>
<dbReference type="InterPro" id="IPR005325">
    <property type="entry name" value="DUF308_memb"/>
</dbReference>
<protein>
    <recommendedName>
        <fullName evidence="4">DUF308 domain-containing protein</fullName>
    </recommendedName>
</protein>
<evidence type="ECO:0000313" key="2">
    <source>
        <dbReference type="EMBL" id="BDH79191.1"/>
    </source>
</evidence>
<dbReference type="EMBL" id="AP025698">
    <property type="protein sequence ID" value="BDH79191.1"/>
    <property type="molecule type" value="Genomic_DNA"/>
</dbReference>
<dbReference type="Proteomes" id="UP000831817">
    <property type="component" value="Chromosome"/>
</dbReference>
<name>A0ABM7YCY1_9EURY</name>
<proteinExistence type="predicted"/>
<feature type="transmembrane region" description="Helical" evidence="1">
    <location>
        <begin position="105"/>
        <end position="123"/>
    </location>
</feature>
<keyword evidence="1" id="KW-0472">Membrane</keyword>
<evidence type="ECO:0008006" key="4">
    <source>
        <dbReference type="Google" id="ProtNLM"/>
    </source>
</evidence>
<sequence>MILGLLILIFPLASIFTLSVLSGVAILFIGLWLLILGARTWSISKGPSILYLILGIFGIILAAAIIGNIALFSALTAFWIYLTGIILIIAGIASLFAREEKSSRIASLAVCIIGVLYLVVGIFARDPVFLAWLIGLALIIDGIGLLI</sequence>
<feature type="transmembrane region" description="Helical" evidence="1">
    <location>
        <begin position="129"/>
        <end position="146"/>
    </location>
</feature>
<keyword evidence="1" id="KW-0812">Transmembrane</keyword>
<keyword evidence="3" id="KW-1185">Reference proteome</keyword>
<feature type="transmembrane region" description="Helical" evidence="1">
    <location>
        <begin position="6"/>
        <end position="37"/>
    </location>
</feature>